<reference evidence="1" key="1">
    <citation type="journal article" date="2023" name="Mol. Phylogenet. Evol.">
        <title>Genome-scale phylogeny and comparative genomics of the fungal order Sordariales.</title>
        <authorList>
            <person name="Hensen N."/>
            <person name="Bonometti L."/>
            <person name="Westerberg I."/>
            <person name="Brannstrom I.O."/>
            <person name="Guillou S."/>
            <person name="Cros-Aarteil S."/>
            <person name="Calhoun S."/>
            <person name="Haridas S."/>
            <person name="Kuo A."/>
            <person name="Mondo S."/>
            <person name="Pangilinan J."/>
            <person name="Riley R."/>
            <person name="LaButti K."/>
            <person name="Andreopoulos B."/>
            <person name="Lipzen A."/>
            <person name="Chen C."/>
            <person name="Yan M."/>
            <person name="Daum C."/>
            <person name="Ng V."/>
            <person name="Clum A."/>
            <person name="Steindorff A."/>
            <person name="Ohm R.A."/>
            <person name="Martin F."/>
            <person name="Silar P."/>
            <person name="Natvig D.O."/>
            <person name="Lalanne C."/>
            <person name="Gautier V."/>
            <person name="Ament-Velasquez S.L."/>
            <person name="Kruys A."/>
            <person name="Hutchinson M.I."/>
            <person name="Powell A.J."/>
            <person name="Barry K."/>
            <person name="Miller A.N."/>
            <person name="Grigoriev I.V."/>
            <person name="Debuchy R."/>
            <person name="Gladieux P."/>
            <person name="Hiltunen Thoren M."/>
            <person name="Johannesson H."/>
        </authorList>
    </citation>
    <scope>NUCLEOTIDE SEQUENCE</scope>
    <source>
        <strain evidence="1">CBS 359.72</strain>
    </source>
</reference>
<keyword evidence="2" id="KW-1185">Reference proteome</keyword>
<sequence>MGLTVILRGFKVPIAVLDRFLASNGVEETNGTPPRLFYLPGECTTDHARSTYGYVAYAYIMVYSQRMIDHPRDLPEQAPPSFAELRREILGFLQVRGVQGAEGKVGANLLFIVVTDEREFPLEGTFMRQLPKSDLRCNCCTAIFDYWFDLLYHTRGTRIA</sequence>
<dbReference type="Proteomes" id="UP001303647">
    <property type="component" value="Unassembled WGS sequence"/>
</dbReference>
<evidence type="ECO:0000313" key="2">
    <source>
        <dbReference type="Proteomes" id="UP001303647"/>
    </source>
</evidence>
<name>A0AAN7CRW1_9PEZI</name>
<comment type="caution">
    <text evidence="1">The sequence shown here is derived from an EMBL/GenBank/DDBJ whole genome shotgun (WGS) entry which is preliminary data.</text>
</comment>
<dbReference type="AlphaFoldDB" id="A0AAN7CRW1"/>
<organism evidence="1 2">
    <name type="scientific">Corynascus novoguineensis</name>
    <dbReference type="NCBI Taxonomy" id="1126955"/>
    <lineage>
        <taxon>Eukaryota</taxon>
        <taxon>Fungi</taxon>
        <taxon>Dikarya</taxon>
        <taxon>Ascomycota</taxon>
        <taxon>Pezizomycotina</taxon>
        <taxon>Sordariomycetes</taxon>
        <taxon>Sordariomycetidae</taxon>
        <taxon>Sordariales</taxon>
        <taxon>Chaetomiaceae</taxon>
        <taxon>Corynascus</taxon>
    </lineage>
</organism>
<proteinExistence type="predicted"/>
<evidence type="ECO:0000313" key="1">
    <source>
        <dbReference type="EMBL" id="KAK4245708.1"/>
    </source>
</evidence>
<gene>
    <name evidence="1" type="ORF">C7999DRAFT_33923</name>
</gene>
<reference evidence="1" key="2">
    <citation type="submission" date="2023-05" db="EMBL/GenBank/DDBJ databases">
        <authorList>
            <consortium name="Lawrence Berkeley National Laboratory"/>
            <person name="Steindorff A."/>
            <person name="Hensen N."/>
            <person name="Bonometti L."/>
            <person name="Westerberg I."/>
            <person name="Brannstrom I.O."/>
            <person name="Guillou S."/>
            <person name="Cros-Aarteil S."/>
            <person name="Calhoun S."/>
            <person name="Haridas S."/>
            <person name="Kuo A."/>
            <person name="Mondo S."/>
            <person name="Pangilinan J."/>
            <person name="Riley R."/>
            <person name="Labutti K."/>
            <person name="Andreopoulos B."/>
            <person name="Lipzen A."/>
            <person name="Chen C."/>
            <person name="Yanf M."/>
            <person name="Daum C."/>
            <person name="Ng V."/>
            <person name="Clum A."/>
            <person name="Ohm R."/>
            <person name="Martin F."/>
            <person name="Silar P."/>
            <person name="Natvig D."/>
            <person name="Lalanne C."/>
            <person name="Gautier V."/>
            <person name="Ament-Velasquez S.L."/>
            <person name="Kruys A."/>
            <person name="Hutchinson M.I."/>
            <person name="Powell A.J."/>
            <person name="Barry K."/>
            <person name="Miller A.N."/>
            <person name="Grigoriev I.V."/>
            <person name="Debuchy R."/>
            <person name="Gladieux P."/>
            <person name="Thoren M.H."/>
            <person name="Johannesson H."/>
        </authorList>
    </citation>
    <scope>NUCLEOTIDE SEQUENCE</scope>
    <source>
        <strain evidence="1">CBS 359.72</strain>
    </source>
</reference>
<protein>
    <submittedName>
        <fullName evidence="1">Uncharacterized protein</fullName>
    </submittedName>
</protein>
<accession>A0AAN7CRW1</accession>
<dbReference type="EMBL" id="MU857693">
    <property type="protein sequence ID" value="KAK4245708.1"/>
    <property type="molecule type" value="Genomic_DNA"/>
</dbReference>